<dbReference type="EMBL" id="JAYGHY010000004">
    <property type="protein sequence ID" value="MEA5441334.1"/>
    <property type="molecule type" value="Genomic_DNA"/>
</dbReference>
<name>A0ABU5SS58_9CYAN</name>
<protein>
    <submittedName>
        <fullName evidence="1">Uncharacterized protein</fullName>
    </submittedName>
</protein>
<dbReference type="RefSeq" id="WP_323355485.1">
    <property type="nucleotide sequence ID" value="NZ_JAYGHY010000004.1"/>
</dbReference>
<comment type="caution">
    <text evidence="1">The sequence shown here is derived from an EMBL/GenBank/DDBJ whole genome shotgun (WGS) entry which is preliminary data.</text>
</comment>
<proteinExistence type="predicted"/>
<evidence type="ECO:0000313" key="1">
    <source>
        <dbReference type="EMBL" id="MEA5441334.1"/>
    </source>
</evidence>
<reference evidence="1 2" key="1">
    <citation type="submission" date="2023-12" db="EMBL/GenBank/DDBJ databases">
        <title>Baltic Sea Cyanobacteria.</title>
        <authorList>
            <person name="Delbaje E."/>
            <person name="Fewer D.P."/>
            <person name="Shishido T.K."/>
        </authorList>
    </citation>
    <scope>NUCLEOTIDE SEQUENCE [LARGE SCALE GENOMIC DNA]</scope>
    <source>
        <strain evidence="1 2">UHCC 0281</strain>
    </source>
</reference>
<evidence type="ECO:0000313" key="2">
    <source>
        <dbReference type="Proteomes" id="UP001302329"/>
    </source>
</evidence>
<accession>A0ABU5SS58</accession>
<gene>
    <name evidence="1" type="ORF">VB739_02055</name>
</gene>
<dbReference type="Proteomes" id="UP001302329">
    <property type="component" value="Unassembled WGS sequence"/>
</dbReference>
<organism evidence="1 2">
    <name type="scientific">Cyanobium gracile UHCC 0281</name>
    <dbReference type="NCBI Taxonomy" id="3110309"/>
    <lineage>
        <taxon>Bacteria</taxon>
        <taxon>Bacillati</taxon>
        <taxon>Cyanobacteriota</taxon>
        <taxon>Cyanophyceae</taxon>
        <taxon>Synechococcales</taxon>
        <taxon>Prochlorococcaceae</taxon>
        <taxon>Cyanobium</taxon>
    </lineage>
</organism>
<sequence length="54" mass="6184">MTIQNVVTDGWNAEREETVGANDAMEVYFECITTCSLEDGECVTRCVEELRERH</sequence>
<keyword evidence="2" id="KW-1185">Reference proteome</keyword>